<dbReference type="Gramene" id="AUR62036060-RA">
    <property type="protein sequence ID" value="AUR62036060-RA:cds"/>
    <property type="gene ID" value="AUR62036060"/>
</dbReference>
<protein>
    <recommendedName>
        <fullName evidence="4">Ubiquitin-like protease family profile domain-containing protein</fullName>
    </recommendedName>
</protein>
<comment type="similarity">
    <text evidence="1">Belongs to the peptidase C48 family.</text>
</comment>
<dbReference type="EnsemblPlants" id="AUR62036060-RA">
    <property type="protein sequence ID" value="AUR62036060-RA:cds"/>
    <property type="gene ID" value="AUR62036060"/>
</dbReference>
<dbReference type="GO" id="GO:0006508">
    <property type="term" value="P:proteolysis"/>
    <property type="evidence" value="ECO:0007669"/>
    <property type="project" value="UniProtKB-KW"/>
</dbReference>
<dbReference type="InterPro" id="IPR003653">
    <property type="entry name" value="Peptidase_C48_C"/>
</dbReference>
<proteinExistence type="inferred from homology"/>
<evidence type="ECO:0000256" key="1">
    <source>
        <dbReference type="ARBA" id="ARBA00005234"/>
    </source>
</evidence>
<feature type="domain" description="Ubiquitin-like protease family profile" evidence="4">
    <location>
        <begin position="169"/>
        <end position="251"/>
    </location>
</feature>
<dbReference type="Pfam" id="PF02902">
    <property type="entry name" value="Peptidase_C48"/>
    <property type="match status" value="1"/>
</dbReference>
<evidence type="ECO:0000256" key="3">
    <source>
        <dbReference type="ARBA" id="ARBA00022801"/>
    </source>
</evidence>
<sequence length="350" mass="40954">MSELMNKLKHPKAEDIMSYGFDNVSFPWKSTRQTLDCGVFCMVDMLCFNGELLNGDLGLANRRKLYCVEICASLVLSYINSNRDAIVDKVSKFKVSKKLDVDDEFSKLKEMIYVSDFVKENKDCVENMSLQFNQVIDYVAVNDYKLEALAVCLRAHGKRGVTQLQKIWEEWTKTQALDLDAAECIFFPFKKEDHYFVVVINFRNETVDQLDSTEYEDTEEWESIKTFIKETVNQIQKFLNKRKHPKAEKMLNYNVRLIELPFQKVRQDNYSGSYLLLHMKAYDGVNSLGLGSIKHEFKRLKHHHITTLLLILLNEENQMQTKLLANVEEWELKKKKEAEENKAKKAKNKE</sequence>
<keyword evidence="2" id="KW-0645">Protease</keyword>
<dbReference type="Proteomes" id="UP000596660">
    <property type="component" value="Unplaced"/>
</dbReference>
<reference evidence="5" key="1">
    <citation type="journal article" date="2017" name="Nature">
        <title>The genome of Chenopodium quinoa.</title>
        <authorList>
            <person name="Jarvis D.E."/>
            <person name="Ho Y.S."/>
            <person name="Lightfoot D.J."/>
            <person name="Schmoeckel S.M."/>
            <person name="Li B."/>
            <person name="Borm T.J.A."/>
            <person name="Ohyanagi H."/>
            <person name="Mineta K."/>
            <person name="Michell C.T."/>
            <person name="Saber N."/>
            <person name="Kharbatia N.M."/>
            <person name="Rupper R.R."/>
            <person name="Sharp A.R."/>
            <person name="Dally N."/>
            <person name="Boughton B.A."/>
            <person name="Woo Y.H."/>
            <person name="Gao G."/>
            <person name="Schijlen E.G.W.M."/>
            <person name="Guo X."/>
            <person name="Momin A.A."/>
            <person name="Negrao S."/>
            <person name="Al-Babili S."/>
            <person name="Gehring C."/>
            <person name="Roessner U."/>
            <person name="Jung C."/>
            <person name="Murphy K."/>
            <person name="Arold S.T."/>
            <person name="Gojobori T."/>
            <person name="van der Linden C.G."/>
            <person name="van Loo E.N."/>
            <person name="Jellen E.N."/>
            <person name="Maughan P.J."/>
            <person name="Tester M."/>
        </authorList>
    </citation>
    <scope>NUCLEOTIDE SEQUENCE [LARGE SCALE GENOMIC DNA]</scope>
    <source>
        <strain evidence="5">cv. PI 614886</strain>
    </source>
</reference>
<dbReference type="GO" id="GO:0008234">
    <property type="term" value="F:cysteine-type peptidase activity"/>
    <property type="evidence" value="ECO:0007669"/>
    <property type="project" value="InterPro"/>
</dbReference>
<dbReference type="Gene3D" id="3.40.395.10">
    <property type="entry name" value="Adenoviral Proteinase, Chain A"/>
    <property type="match status" value="1"/>
</dbReference>
<reference evidence="5" key="2">
    <citation type="submission" date="2021-03" db="UniProtKB">
        <authorList>
            <consortium name="EnsemblPlants"/>
        </authorList>
    </citation>
    <scope>IDENTIFICATION</scope>
</reference>
<dbReference type="InterPro" id="IPR038765">
    <property type="entry name" value="Papain-like_cys_pep_sf"/>
</dbReference>
<evidence type="ECO:0000313" key="6">
    <source>
        <dbReference type="Proteomes" id="UP000596660"/>
    </source>
</evidence>
<evidence type="ECO:0000259" key="4">
    <source>
        <dbReference type="Pfam" id="PF02902"/>
    </source>
</evidence>
<dbReference type="AlphaFoldDB" id="A0A803MVY3"/>
<evidence type="ECO:0000313" key="5">
    <source>
        <dbReference type="EnsemblPlants" id="AUR62036060-RA:cds"/>
    </source>
</evidence>
<evidence type="ECO:0000256" key="2">
    <source>
        <dbReference type="ARBA" id="ARBA00022670"/>
    </source>
</evidence>
<name>A0A803MVY3_CHEQI</name>
<dbReference type="SUPFAM" id="SSF54001">
    <property type="entry name" value="Cysteine proteinases"/>
    <property type="match status" value="1"/>
</dbReference>
<keyword evidence="6" id="KW-1185">Reference proteome</keyword>
<keyword evidence="3" id="KW-0378">Hydrolase</keyword>
<organism evidence="5 6">
    <name type="scientific">Chenopodium quinoa</name>
    <name type="common">Quinoa</name>
    <dbReference type="NCBI Taxonomy" id="63459"/>
    <lineage>
        <taxon>Eukaryota</taxon>
        <taxon>Viridiplantae</taxon>
        <taxon>Streptophyta</taxon>
        <taxon>Embryophyta</taxon>
        <taxon>Tracheophyta</taxon>
        <taxon>Spermatophyta</taxon>
        <taxon>Magnoliopsida</taxon>
        <taxon>eudicotyledons</taxon>
        <taxon>Gunneridae</taxon>
        <taxon>Pentapetalae</taxon>
        <taxon>Caryophyllales</taxon>
        <taxon>Chenopodiaceae</taxon>
        <taxon>Chenopodioideae</taxon>
        <taxon>Atripliceae</taxon>
        <taxon>Chenopodium</taxon>
    </lineage>
</organism>
<accession>A0A803MVY3</accession>